<evidence type="ECO:0000313" key="2">
    <source>
        <dbReference type="EMBL" id="TJW09723.1"/>
    </source>
</evidence>
<keyword evidence="3" id="KW-1185">Reference proteome</keyword>
<gene>
    <name evidence="2" type="ORF">E5982_08725</name>
</gene>
<dbReference type="EMBL" id="SSTM01000007">
    <property type="protein sequence ID" value="TJW09723.1"/>
    <property type="molecule type" value="Genomic_DNA"/>
</dbReference>
<feature type="region of interest" description="Disordered" evidence="1">
    <location>
        <begin position="1"/>
        <end position="48"/>
    </location>
</feature>
<dbReference type="Proteomes" id="UP000309454">
    <property type="component" value="Unassembled WGS sequence"/>
</dbReference>
<reference evidence="2 3" key="1">
    <citation type="submission" date="2019-04" db="EMBL/GenBank/DDBJ databases">
        <title>Microbes associate with the intestines of laboratory mice.</title>
        <authorList>
            <person name="Navarre W."/>
            <person name="Wong E."/>
            <person name="Huang K.C."/>
            <person name="Tropini C."/>
            <person name="Ng K."/>
            <person name="Yu B."/>
        </authorList>
    </citation>
    <scope>NUCLEOTIDE SEQUENCE [LARGE SCALE GENOMIC DNA]</scope>
    <source>
        <strain evidence="2 3">NM48_B13</strain>
    </source>
</reference>
<dbReference type="OrthoDB" id="3201701at2"/>
<sequence length="525" mass="58201">MQADQASGSKASGLDQVGEMPGRMVVEEQPAGSLPQPKKKPAKKGSFDPEKLSSYFTENFAQTFGLEDVDVELEQASLANAPMNTNNWGRVGDFVGLIIWPIGCSPVAFRKKDVPWRGGRHMLDGFKSYDEDSTKMSYARYVSTDEIKDLRHLQLNFALAMATLEMDKGLVMPRELLAPFVSALLPAGPMTGMSLVVLFAQSDVVRIERHKDEYSVGLDSRVWRAVPSFHALVIRAIWDLRQLSDELRGKSFEVRLECDTRGDRAKARARGFKPLYPYPGQVKKREWRRVVTEPPVIELPEVPSKPEGQACEDGADGGRLDAPAFVISLMAQDWLFFGEDGIEWTGTQHIARDVQVNVAKKDELVSFANRYAKGLKTEVGVVRRLKSFLKELETDKGLWVPEEQIAEGISESLPDGPLTGMVLASLASFGGAISMSISAEDEYEVTYDGRLAAGIPSFFNLVARMLWDLREMVDSSKGRPFKVSFREVNHAATDIYLLPVDAPVKGAQPCPGTMEVKEPPEIVLE</sequence>
<evidence type="ECO:0000256" key="1">
    <source>
        <dbReference type="SAM" id="MobiDB-lite"/>
    </source>
</evidence>
<dbReference type="RefSeq" id="WP_136846136.1">
    <property type="nucleotide sequence ID" value="NZ_SSTM01000007.1"/>
</dbReference>
<feature type="compositionally biased region" description="Polar residues" evidence="1">
    <location>
        <begin position="1"/>
        <end position="10"/>
    </location>
</feature>
<protein>
    <submittedName>
        <fullName evidence="2">Uncharacterized protein</fullName>
    </submittedName>
</protein>
<comment type="caution">
    <text evidence="2">The sequence shown here is derived from an EMBL/GenBank/DDBJ whole genome shotgun (WGS) entry which is preliminary data.</text>
</comment>
<accession>A0A4T9T6I2</accession>
<evidence type="ECO:0000313" key="3">
    <source>
        <dbReference type="Proteomes" id="UP000309454"/>
    </source>
</evidence>
<organism evidence="2 3">
    <name type="scientific">Parvibacter caecicola</name>
    <dbReference type="NCBI Taxonomy" id="747645"/>
    <lineage>
        <taxon>Bacteria</taxon>
        <taxon>Bacillati</taxon>
        <taxon>Actinomycetota</taxon>
        <taxon>Coriobacteriia</taxon>
        <taxon>Coriobacteriales</taxon>
        <taxon>Coriobacteriaceae</taxon>
        <taxon>Parvibacter</taxon>
    </lineage>
</organism>
<proteinExistence type="predicted"/>
<dbReference type="AlphaFoldDB" id="A0A4T9T6I2"/>
<name>A0A4T9T6I2_9ACTN</name>